<reference evidence="2" key="1">
    <citation type="journal article" date="2015" name="Nat. Genet.">
        <title>The genome and transcriptome of the zoonotic hookworm Ancylostoma ceylanicum identify infection-specific gene families.</title>
        <authorList>
            <person name="Schwarz E.M."/>
            <person name="Hu Y."/>
            <person name="Antoshechkin I."/>
            <person name="Miller M.M."/>
            <person name="Sternberg P.W."/>
            <person name="Aroian R.V."/>
        </authorList>
    </citation>
    <scope>NUCLEOTIDE SEQUENCE</scope>
    <source>
        <strain evidence="2">HY135</strain>
    </source>
</reference>
<organism evidence="1 2">
    <name type="scientific">Ancylostoma ceylanicum</name>
    <dbReference type="NCBI Taxonomy" id="53326"/>
    <lineage>
        <taxon>Eukaryota</taxon>
        <taxon>Metazoa</taxon>
        <taxon>Ecdysozoa</taxon>
        <taxon>Nematoda</taxon>
        <taxon>Chromadorea</taxon>
        <taxon>Rhabditida</taxon>
        <taxon>Rhabditina</taxon>
        <taxon>Rhabditomorpha</taxon>
        <taxon>Strongyloidea</taxon>
        <taxon>Ancylostomatidae</taxon>
        <taxon>Ancylostomatinae</taxon>
        <taxon>Ancylostoma</taxon>
    </lineage>
</organism>
<protein>
    <submittedName>
        <fullName evidence="1">Uncharacterized protein</fullName>
    </submittedName>
</protein>
<keyword evidence="2" id="KW-1185">Reference proteome</keyword>
<comment type="caution">
    <text evidence="1">The sequence shown here is derived from an EMBL/GenBank/DDBJ whole genome shotgun (WGS) entry which is preliminary data.</text>
</comment>
<evidence type="ECO:0000313" key="2">
    <source>
        <dbReference type="Proteomes" id="UP000024635"/>
    </source>
</evidence>
<dbReference type="Proteomes" id="UP000024635">
    <property type="component" value="Unassembled WGS sequence"/>
</dbReference>
<dbReference type="AlphaFoldDB" id="A0A016SI95"/>
<proteinExistence type="predicted"/>
<sequence>MECDLFAESTTVFRRRAGKKERGVTTCPYSIGNARNAGLFHWNILEIAMFVGEETVVFMDCNSTDVFGLSHSGLGRVENSLENNQFDLHRTRIGEMHV</sequence>
<accession>A0A016SI95</accession>
<name>A0A016SI95_9BILA</name>
<dbReference type="EMBL" id="JARK01001559">
    <property type="protein sequence ID" value="EYB90092.1"/>
    <property type="molecule type" value="Genomic_DNA"/>
</dbReference>
<evidence type="ECO:0000313" key="1">
    <source>
        <dbReference type="EMBL" id="EYB90092.1"/>
    </source>
</evidence>
<gene>
    <name evidence="1" type="primary">Acey_s0223.g2650</name>
    <name evidence="1" type="ORF">Y032_0223g2650</name>
</gene>